<reference evidence="7 9" key="1">
    <citation type="submission" date="2024-02" db="EMBL/GenBank/DDBJ databases">
        <authorList>
            <person name="Chen Y."/>
            <person name="Shah S."/>
            <person name="Dougan E. K."/>
            <person name="Thang M."/>
            <person name="Chan C."/>
        </authorList>
    </citation>
    <scope>NUCLEOTIDE SEQUENCE [LARGE SCALE GENOMIC DNA]</scope>
</reference>
<keyword evidence="9" id="KW-1185">Reference proteome</keyword>
<accession>A0ABP0MB15</accession>
<keyword evidence="3 5" id="KW-1133">Transmembrane helix</keyword>
<dbReference type="EMBL" id="CAXAMM010020446">
    <property type="protein sequence ID" value="CAK9047897.1"/>
    <property type="molecule type" value="Genomic_DNA"/>
</dbReference>
<dbReference type="InterPro" id="IPR004895">
    <property type="entry name" value="Prenylated_rab_accept_PRA1"/>
</dbReference>
<feature type="region of interest" description="Disordered" evidence="6">
    <location>
        <begin position="30"/>
        <end position="51"/>
    </location>
</feature>
<evidence type="ECO:0000313" key="9">
    <source>
        <dbReference type="Proteomes" id="UP001642464"/>
    </source>
</evidence>
<evidence type="ECO:0000256" key="3">
    <source>
        <dbReference type="ARBA" id="ARBA00022989"/>
    </source>
</evidence>
<evidence type="ECO:0000313" key="7">
    <source>
        <dbReference type="EMBL" id="CAK9047897.1"/>
    </source>
</evidence>
<sequence>MADQFLDDMKFDAELEGFFNGTTNTVNLQPQTMSFGNEEPTSEPNTQKGDETSGFRAAVLAGLLGSRLAGLQGILKASLGSGEGPPSSLGAVKDKASNFLSMAQPWRDFVWPLSMPSANEGCSRLSANVFHFQTNYAILFVAELVLSILTQPSALMCLMVTVITWVLFLKKNEDPDWAPKIGGVVLSPMQRWLLLSFVTAIVLLLWVGGPIFNAALMYLMFFLAHGLLHEPPARGIPGGEPVQI</sequence>
<evidence type="ECO:0000256" key="4">
    <source>
        <dbReference type="ARBA" id="ARBA00023136"/>
    </source>
</evidence>
<feature type="transmembrane region" description="Helical" evidence="5">
    <location>
        <begin position="136"/>
        <end position="168"/>
    </location>
</feature>
<keyword evidence="4 5" id="KW-0472">Membrane</keyword>
<proteinExistence type="inferred from homology"/>
<feature type="transmembrane region" description="Helical" evidence="5">
    <location>
        <begin position="192"/>
        <end position="224"/>
    </location>
</feature>
<gene>
    <name evidence="7" type="ORF">SCF082_LOCUS26769</name>
    <name evidence="8" type="ORF">SCF082_LOCUS26862</name>
</gene>
<comment type="subcellular location">
    <subcellularLocation>
        <location evidence="1 5">Membrane</location>
        <topology evidence="1 5">Multi-pass membrane protein</topology>
    </subcellularLocation>
</comment>
<organism evidence="7 9">
    <name type="scientific">Durusdinium trenchii</name>
    <dbReference type="NCBI Taxonomy" id="1381693"/>
    <lineage>
        <taxon>Eukaryota</taxon>
        <taxon>Sar</taxon>
        <taxon>Alveolata</taxon>
        <taxon>Dinophyceae</taxon>
        <taxon>Suessiales</taxon>
        <taxon>Symbiodiniaceae</taxon>
        <taxon>Durusdinium</taxon>
    </lineage>
</organism>
<dbReference type="Proteomes" id="UP001642464">
    <property type="component" value="Unassembled WGS sequence"/>
</dbReference>
<evidence type="ECO:0000256" key="1">
    <source>
        <dbReference type="ARBA" id="ARBA00004141"/>
    </source>
</evidence>
<name>A0ABP0MB15_9DINO</name>
<evidence type="ECO:0000256" key="5">
    <source>
        <dbReference type="RuleBase" id="RU363107"/>
    </source>
</evidence>
<evidence type="ECO:0000256" key="6">
    <source>
        <dbReference type="SAM" id="MobiDB-lite"/>
    </source>
</evidence>
<dbReference type="EMBL" id="CAXAMM010020557">
    <property type="protein sequence ID" value="CAK9048140.1"/>
    <property type="molecule type" value="Genomic_DNA"/>
</dbReference>
<protein>
    <recommendedName>
        <fullName evidence="5">PRA1 family protein</fullName>
    </recommendedName>
</protein>
<dbReference type="PANTHER" id="PTHR19317:SF0">
    <property type="entry name" value="PRENYLATED RAB ACCEPTOR PROTEIN 1"/>
    <property type="match status" value="1"/>
</dbReference>
<dbReference type="PANTHER" id="PTHR19317">
    <property type="entry name" value="PRENYLATED RAB ACCEPTOR 1-RELATED"/>
    <property type="match status" value="1"/>
</dbReference>
<keyword evidence="2 5" id="KW-0812">Transmembrane</keyword>
<dbReference type="Pfam" id="PF03208">
    <property type="entry name" value="PRA1"/>
    <property type="match status" value="1"/>
</dbReference>
<comment type="caution">
    <text evidence="7">The sequence shown here is derived from an EMBL/GenBank/DDBJ whole genome shotgun (WGS) entry which is preliminary data.</text>
</comment>
<evidence type="ECO:0000313" key="8">
    <source>
        <dbReference type="EMBL" id="CAK9048140.1"/>
    </source>
</evidence>
<evidence type="ECO:0000256" key="2">
    <source>
        <dbReference type="ARBA" id="ARBA00022692"/>
    </source>
</evidence>
<comment type="similarity">
    <text evidence="5">Belongs to the PRA1 family.</text>
</comment>